<keyword evidence="1" id="KW-0732">Signal</keyword>
<feature type="signal peptide" evidence="1">
    <location>
        <begin position="1"/>
        <end position="23"/>
    </location>
</feature>
<evidence type="ECO:0000313" key="2">
    <source>
        <dbReference type="EMBL" id="CCQ43046.1"/>
    </source>
</evidence>
<name>L8E8J2_HUMAN</name>
<organism evidence="2">
    <name type="scientific">Homo sapiens</name>
    <name type="common">Human</name>
    <dbReference type="NCBI Taxonomy" id="9606"/>
    <lineage>
        <taxon>Eukaryota</taxon>
        <taxon>Metazoa</taxon>
        <taxon>Chordata</taxon>
        <taxon>Craniata</taxon>
        <taxon>Vertebrata</taxon>
        <taxon>Euteleostomi</taxon>
        <taxon>Mammalia</taxon>
        <taxon>Eutheria</taxon>
        <taxon>Euarchontoglires</taxon>
        <taxon>Primates</taxon>
        <taxon>Haplorrhini</taxon>
        <taxon>Catarrhini</taxon>
        <taxon>Hominidae</taxon>
        <taxon>Homo</taxon>
    </lineage>
</organism>
<dbReference type="EMBL" id="HF583549">
    <property type="protein sequence ID" value="CCQ43046.1"/>
    <property type="molecule type" value="Genomic_DNA"/>
</dbReference>
<accession>L8E8J2</accession>
<proteinExistence type="predicted"/>
<gene>
    <name evidence="2" type="primary">DCAF4L1</name>
</gene>
<protein>
    <submittedName>
        <fullName evidence="2">Alternative protein DCAF4L1</fullName>
    </submittedName>
</protein>
<dbReference type="ChiTaRS" id="DCAF4L1">
    <property type="organism name" value="human"/>
</dbReference>
<evidence type="ECO:0000256" key="1">
    <source>
        <dbReference type="SAM" id="SignalP"/>
    </source>
</evidence>
<dbReference type="AlphaFoldDB" id="L8E8J2"/>
<reference evidence="2" key="1">
    <citation type="journal article" date="2013" name="PLoS ONE">
        <title>Direct detection of alternative open reading frames translation products in human significantly expands the proteome.</title>
        <authorList>
            <person name="Vanderperre B."/>
            <person name="Lucier J.-F."/>
            <person name="Motard J."/>
            <person name="Tremblay G."/>
            <person name="Vanderperre S."/>
            <person name="Wisztorski M."/>
            <person name="Salzet M."/>
            <person name="Boisvert F.-M."/>
            <person name="Roucou X."/>
        </authorList>
    </citation>
    <scope>NUCLEOTIDE SEQUENCE</scope>
</reference>
<feature type="chain" id="PRO_5003988737" evidence="1">
    <location>
        <begin position="24"/>
        <end position="47"/>
    </location>
</feature>
<sequence>MSWPSSLLVRLLCCLMAVAPGRSLPLICVVEIEARGGGPLACSMTQQ</sequence>
<dbReference type="OrthoDB" id="128867at2759"/>